<evidence type="ECO:0000313" key="1">
    <source>
        <dbReference type="EMBL" id="KAG9225595.1"/>
    </source>
</evidence>
<comment type="caution">
    <text evidence="1">The sequence shown here is derived from an EMBL/GenBank/DDBJ whole genome shotgun (WGS) entry which is preliminary data.</text>
</comment>
<name>A0ACB7J5R2_PLECO</name>
<organism evidence="1 2">
    <name type="scientific">Pleurotus cornucopiae</name>
    <name type="common">Cornucopia mushroom</name>
    <dbReference type="NCBI Taxonomy" id="5321"/>
    <lineage>
        <taxon>Eukaryota</taxon>
        <taxon>Fungi</taxon>
        <taxon>Dikarya</taxon>
        <taxon>Basidiomycota</taxon>
        <taxon>Agaricomycotina</taxon>
        <taxon>Agaricomycetes</taxon>
        <taxon>Agaricomycetidae</taxon>
        <taxon>Agaricales</taxon>
        <taxon>Pleurotineae</taxon>
        <taxon>Pleurotaceae</taxon>
        <taxon>Pleurotus</taxon>
    </lineage>
</organism>
<protein>
    <submittedName>
        <fullName evidence="1">Uncharacterized protein</fullName>
    </submittedName>
</protein>
<reference evidence="1 2" key="1">
    <citation type="journal article" date="2021" name="Appl. Environ. Microbiol.">
        <title>Genetic linkage and physical mapping for an oyster mushroom Pleurotus cornucopiae and QTL analysis for the trait cap color.</title>
        <authorList>
            <person name="Zhang Y."/>
            <person name="Gao W."/>
            <person name="Sonnenberg A."/>
            <person name="Chen Q."/>
            <person name="Zhang J."/>
            <person name="Huang C."/>
        </authorList>
    </citation>
    <scope>NUCLEOTIDE SEQUENCE [LARGE SCALE GENOMIC DNA]</scope>
    <source>
        <strain evidence="1">CCMSSC00406</strain>
    </source>
</reference>
<gene>
    <name evidence="1" type="ORF">CCMSSC00406_0003098</name>
</gene>
<accession>A0ACB7J5R2</accession>
<sequence length="134" mass="14356">MAQPPEFIQPLGSIVNYQKASSYAKNLHSSAVLSDPGRVDATVLATEEVTAIKIAGLTPVAGIPNNDQANMQGVLDSIAELNTTITNMNALMTNMDTRITNMDARIINIDGRINTMDATLEDIKGLCNKNQAKP</sequence>
<dbReference type="EMBL" id="WQMT02000002">
    <property type="protein sequence ID" value="KAG9225595.1"/>
    <property type="molecule type" value="Genomic_DNA"/>
</dbReference>
<dbReference type="Proteomes" id="UP000824881">
    <property type="component" value="Unassembled WGS sequence"/>
</dbReference>
<evidence type="ECO:0000313" key="2">
    <source>
        <dbReference type="Proteomes" id="UP000824881"/>
    </source>
</evidence>
<keyword evidence="2" id="KW-1185">Reference proteome</keyword>
<proteinExistence type="predicted"/>